<dbReference type="AlphaFoldDB" id="X1GE91"/>
<dbReference type="EMBL" id="BARU01009915">
    <property type="protein sequence ID" value="GAH43130.1"/>
    <property type="molecule type" value="Genomic_DNA"/>
</dbReference>
<sequence length="214" mass="24010">LLPTFMADPEIHVELSGQDLIYWYLGFNNLMINRTWREALSYAYNYSYVVEEILNGEATRAHPAVPAVYPGHNASVQANLPTMDISYARSIMQSMGFGVGWDTTYPGTNEADWASESFASSNFGGPLELNLIFGNSRNADINALASTMWQLIGIDTTEIVRNFFDFLTLGWTTPNDLQIWHVGWGPDYPDAYNMLNPVFNPNSIDNFGQVNISM</sequence>
<comment type="similarity">
    <text evidence="1">Belongs to the bacterial solute-binding protein 5 family.</text>
</comment>
<evidence type="ECO:0000256" key="1">
    <source>
        <dbReference type="ARBA" id="ARBA00005695"/>
    </source>
</evidence>
<dbReference type="GO" id="GO:0015833">
    <property type="term" value="P:peptide transport"/>
    <property type="evidence" value="ECO:0007669"/>
    <property type="project" value="TreeGrafter"/>
</dbReference>
<dbReference type="Pfam" id="PF00496">
    <property type="entry name" value="SBP_bac_5"/>
    <property type="match status" value="1"/>
</dbReference>
<evidence type="ECO:0000259" key="4">
    <source>
        <dbReference type="Pfam" id="PF00496"/>
    </source>
</evidence>
<dbReference type="Gene3D" id="3.10.105.10">
    <property type="entry name" value="Dipeptide-binding Protein, Domain 3"/>
    <property type="match status" value="1"/>
</dbReference>
<protein>
    <recommendedName>
        <fullName evidence="4">Solute-binding protein family 5 domain-containing protein</fullName>
    </recommendedName>
</protein>
<evidence type="ECO:0000256" key="3">
    <source>
        <dbReference type="ARBA" id="ARBA00022729"/>
    </source>
</evidence>
<feature type="non-terminal residue" evidence="5">
    <location>
        <position position="1"/>
    </location>
</feature>
<dbReference type="InterPro" id="IPR039424">
    <property type="entry name" value="SBP_5"/>
</dbReference>
<dbReference type="InterPro" id="IPR000914">
    <property type="entry name" value="SBP_5_dom"/>
</dbReference>
<evidence type="ECO:0000256" key="2">
    <source>
        <dbReference type="ARBA" id="ARBA00022448"/>
    </source>
</evidence>
<gene>
    <name evidence="5" type="ORF">S03H2_19036</name>
</gene>
<proteinExistence type="inferred from homology"/>
<dbReference type="PANTHER" id="PTHR30290:SF9">
    <property type="entry name" value="OLIGOPEPTIDE-BINDING PROTEIN APPA"/>
    <property type="match status" value="1"/>
</dbReference>
<dbReference type="PANTHER" id="PTHR30290">
    <property type="entry name" value="PERIPLASMIC BINDING COMPONENT OF ABC TRANSPORTER"/>
    <property type="match status" value="1"/>
</dbReference>
<comment type="caution">
    <text evidence="5">The sequence shown here is derived from an EMBL/GenBank/DDBJ whole genome shotgun (WGS) entry which is preliminary data.</text>
</comment>
<dbReference type="GO" id="GO:1904680">
    <property type="term" value="F:peptide transmembrane transporter activity"/>
    <property type="evidence" value="ECO:0007669"/>
    <property type="project" value="TreeGrafter"/>
</dbReference>
<feature type="domain" description="Solute-binding protein family 5" evidence="4">
    <location>
        <begin position="8"/>
        <end position="203"/>
    </location>
</feature>
<keyword evidence="3" id="KW-0732">Signal</keyword>
<evidence type="ECO:0000313" key="5">
    <source>
        <dbReference type="EMBL" id="GAH43130.1"/>
    </source>
</evidence>
<name>X1GE91_9ZZZZ</name>
<keyword evidence="2" id="KW-0813">Transport</keyword>
<reference evidence="5" key="1">
    <citation type="journal article" date="2014" name="Front. Microbiol.">
        <title>High frequency of phylogenetically diverse reductive dehalogenase-homologous genes in deep subseafloor sedimentary metagenomes.</title>
        <authorList>
            <person name="Kawai M."/>
            <person name="Futagami T."/>
            <person name="Toyoda A."/>
            <person name="Takaki Y."/>
            <person name="Nishi S."/>
            <person name="Hori S."/>
            <person name="Arai W."/>
            <person name="Tsubouchi T."/>
            <person name="Morono Y."/>
            <person name="Uchiyama I."/>
            <person name="Ito T."/>
            <person name="Fujiyama A."/>
            <person name="Inagaki F."/>
            <person name="Takami H."/>
        </authorList>
    </citation>
    <scope>NUCLEOTIDE SEQUENCE</scope>
    <source>
        <strain evidence="5">Expedition CK06-06</strain>
    </source>
</reference>
<accession>X1GE91</accession>
<organism evidence="5">
    <name type="scientific">marine sediment metagenome</name>
    <dbReference type="NCBI Taxonomy" id="412755"/>
    <lineage>
        <taxon>unclassified sequences</taxon>
        <taxon>metagenomes</taxon>
        <taxon>ecological metagenomes</taxon>
    </lineage>
</organism>
<dbReference type="SUPFAM" id="SSF53850">
    <property type="entry name" value="Periplasmic binding protein-like II"/>
    <property type="match status" value="1"/>
</dbReference>